<dbReference type="AlphaFoldDB" id="A0A919WAF5"/>
<dbReference type="InterPro" id="IPR005149">
    <property type="entry name" value="Tscrpt_reg_PadR_N"/>
</dbReference>
<proteinExistence type="predicted"/>
<organism evidence="2 3">
    <name type="scientific">Paractinoplanes toevensis</name>
    <dbReference type="NCBI Taxonomy" id="571911"/>
    <lineage>
        <taxon>Bacteria</taxon>
        <taxon>Bacillati</taxon>
        <taxon>Actinomycetota</taxon>
        <taxon>Actinomycetes</taxon>
        <taxon>Micromonosporales</taxon>
        <taxon>Micromonosporaceae</taxon>
        <taxon>Paractinoplanes</taxon>
    </lineage>
</organism>
<name>A0A919WAF5_9ACTN</name>
<dbReference type="InterPro" id="IPR036390">
    <property type="entry name" value="WH_DNA-bd_sf"/>
</dbReference>
<dbReference type="RefSeq" id="WP_213012133.1">
    <property type="nucleotide sequence ID" value="NZ_BOQN01000118.1"/>
</dbReference>
<sequence>MPLDATRNGFVLPMLGLLVESPAHAYDVASRLAGRYPQLAVTRSSVTTLLKSLADAGLVQAGEPERVGRRPARTVYELSPAGLELFRERVEEGLRDGTPASTGFLTALAYLGILPRSVAAGVLGGRVERLRRELDGLPADPPELAEIQMIEVAYWREVLRNEIAWLSTLAERVESGDLAWPGRAS</sequence>
<dbReference type="InterPro" id="IPR036388">
    <property type="entry name" value="WH-like_DNA-bd_sf"/>
</dbReference>
<evidence type="ECO:0000313" key="2">
    <source>
        <dbReference type="EMBL" id="GIM96473.1"/>
    </source>
</evidence>
<reference evidence="2 3" key="1">
    <citation type="submission" date="2021-03" db="EMBL/GenBank/DDBJ databases">
        <title>Whole genome shotgun sequence of Actinoplanes toevensis NBRC 105298.</title>
        <authorList>
            <person name="Komaki H."/>
            <person name="Tamura T."/>
        </authorList>
    </citation>
    <scope>NUCLEOTIDE SEQUENCE [LARGE SCALE GENOMIC DNA]</scope>
    <source>
        <strain evidence="2 3">NBRC 105298</strain>
    </source>
</reference>
<dbReference type="SUPFAM" id="SSF46785">
    <property type="entry name" value="Winged helix' DNA-binding domain"/>
    <property type="match status" value="1"/>
</dbReference>
<dbReference type="Proteomes" id="UP000677082">
    <property type="component" value="Unassembled WGS sequence"/>
</dbReference>
<protein>
    <recommendedName>
        <fullName evidence="1">Transcription regulator PadR N-terminal domain-containing protein</fullName>
    </recommendedName>
</protein>
<evidence type="ECO:0000313" key="3">
    <source>
        <dbReference type="Proteomes" id="UP000677082"/>
    </source>
</evidence>
<evidence type="ECO:0000259" key="1">
    <source>
        <dbReference type="Pfam" id="PF03551"/>
    </source>
</evidence>
<dbReference type="EMBL" id="BOQN01000118">
    <property type="protein sequence ID" value="GIM96473.1"/>
    <property type="molecule type" value="Genomic_DNA"/>
</dbReference>
<comment type="caution">
    <text evidence="2">The sequence shown here is derived from an EMBL/GenBank/DDBJ whole genome shotgun (WGS) entry which is preliminary data.</text>
</comment>
<dbReference type="Pfam" id="PF03551">
    <property type="entry name" value="PadR"/>
    <property type="match status" value="1"/>
</dbReference>
<keyword evidence="3" id="KW-1185">Reference proteome</keyword>
<dbReference type="Gene3D" id="1.10.10.10">
    <property type="entry name" value="Winged helix-like DNA-binding domain superfamily/Winged helix DNA-binding domain"/>
    <property type="match status" value="1"/>
</dbReference>
<feature type="domain" description="Transcription regulator PadR N-terminal" evidence="1">
    <location>
        <begin position="14"/>
        <end position="86"/>
    </location>
</feature>
<gene>
    <name evidence="2" type="ORF">Ato02nite_082660</name>
</gene>
<accession>A0A919WAF5</accession>